<comment type="caution">
    <text evidence="12">Lacks conserved residue(s) required for the propagation of feature annotation.</text>
</comment>
<dbReference type="FunFam" id="3.40.1360.10:FF:000002">
    <property type="entry name" value="DNA primase"/>
    <property type="match status" value="1"/>
</dbReference>
<dbReference type="SUPFAM" id="SSF56731">
    <property type="entry name" value="DNA primase core"/>
    <property type="match status" value="1"/>
</dbReference>
<keyword evidence="6" id="KW-0479">Metal-binding</keyword>
<proteinExistence type="inferred from homology"/>
<dbReference type="InterPro" id="IPR037068">
    <property type="entry name" value="DNA_primase_core_N_sf"/>
</dbReference>
<dbReference type="InterPro" id="IPR013264">
    <property type="entry name" value="DNAG_N"/>
</dbReference>
<dbReference type="GO" id="GO:0003899">
    <property type="term" value="F:DNA-directed RNA polymerase activity"/>
    <property type="evidence" value="ECO:0007669"/>
    <property type="project" value="UniProtKB-UniRule"/>
</dbReference>
<dbReference type="PROSITE" id="PS50880">
    <property type="entry name" value="TOPRIM"/>
    <property type="match status" value="1"/>
</dbReference>
<evidence type="ECO:0000256" key="6">
    <source>
        <dbReference type="ARBA" id="ARBA00022723"/>
    </source>
</evidence>
<comment type="subunit">
    <text evidence="12">Monomer. Interacts with DnaB.</text>
</comment>
<evidence type="ECO:0000256" key="3">
    <source>
        <dbReference type="ARBA" id="ARBA00022679"/>
    </source>
</evidence>
<evidence type="ECO:0000256" key="5">
    <source>
        <dbReference type="ARBA" id="ARBA00022705"/>
    </source>
</evidence>
<evidence type="ECO:0000256" key="2">
    <source>
        <dbReference type="ARBA" id="ARBA00022515"/>
    </source>
</evidence>
<evidence type="ECO:0000256" key="12">
    <source>
        <dbReference type="HAMAP-Rule" id="MF_00974"/>
    </source>
</evidence>
<comment type="catalytic activity">
    <reaction evidence="12">
        <text>ssDNA + n NTP = ssDNA/pppN(pN)n-1 hybrid + (n-1) diphosphate.</text>
        <dbReference type="EC" id="2.7.7.101"/>
    </reaction>
</comment>
<keyword evidence="1 12" id="KW-0240">DNA-directed RNA polymerase</keyword>
<dbReference type="Proteomes" id="UP000387223">
    <property type="component" value="Unassembled WGS sequence"/>
</dbReference>
<comment type="similarity">
    <text evidence="12">Belongs to the DnaG primase family.</text>
</comment>
<evidence type="ECO:0000256" key="13">
    <source>
        <dbReference type="SAM" id="MobiDB-lite"/>
    </source>
</evidence>
<dbReference type="AlphaFoldDB" id="A0A5M3Q0Q5"/>
<evidence type="ECO:0000256" key="9">
    <source>
        <dbReference type="ARBA" id="ARBA00022842"/>
    </source>
</evidence>
<feature type="region of interest" description="Disordered" evidence="13">
    <location>
        <begin position="591"/>
        <end position="614"/>
    </location>
</feature>
<keyword evidence="2 12" id="KW-0639">Primosome</keyword>
<keyword evidence="11 12" id="KW-0804">Transcription</keyword>
<dbReference type="EC" id="2.7.7.101" evidence="12"/>
<dbReference type="Pfam" id="PF08275">
    <property type="entry name" value="DNAG_N"/>
    <property type="match status" value="1"/>
</dbReference>
<dbReference type="CDD" id="cd03364">
    <property type="entry name" value="TOPRIM_DnaG_primases"/>
    <property type="match status" value="1"/>
</dbReference>
<evidence type="ECO:0000256" key="8">
    <source>
        <dbReference type="ARBA" id="ARBA00022833"/>
    </source>
</evidence>
<dbReference type="Gene3D" id="3.90.580.10">
    <property type="entry name" value="Zinc finger, CHC2-type domain"/>
    <property type="match status" value="1"/>
</dbReference>
<dbReference type="InterPro" id="IPR006171">
    <property type="entry name" value="TOPRIM_dom"/>
</dbReference>
<feature type="region of interest" description="Disordered" evidence="13">
    <location>
        <begin position="443"/>
        <end position="500"/>
    </location>
</feature>
<dbReference type="NCBIfam" id="TIGR01391">
    <property type="entry name" value="dnaG"/>
    <property type="match status" value="1"/>
</dbReference>
<keyword evidence="9" id="KW-0460">Magnesium</keyword>
<keyword evidence="3 12" id="KW-0808">Transferase</keyword>
<accession>A0A5M3Q0Q5</accession>
<dbReference type="Gene3D" id="3.90.980.10">
    <property type="entry name" value="DNA primase, catalytic core, N-terminal domain"/>
    <property type="match status" value="1"/>
</dbReference>
<dbReference type="InterPro" id="IPR030846">
    <property type="entry name" value="DnaG_bac"/>
</dbReference>
<dbReference type="PANTHER" id="PTHR30313:SF2">
    <property type="entry name" value="DNA PRIMASE"/>
    <property type="match status" value="1"/>
</dbReference>
<dbReference type="HAMAP" id="MF_00974">
    <property type="entry name" value="DNA_primase_DnaG"/>
    <property type="match status" value="1"/>
</dbReference>
<dbReference type="GO" id="GO:0006269">
    <property type="term" value="P:DNA replication, synthesis of primer"/>
    <property type="evidence" value="ECO:0007669"/>
    <property type="project" value="UniProtKB-UniRule"/>
</dbReference>
<comment type="caution">
    <text evidence="15">The sequence shown here is derived from an EMBL/GenBank/DDBJ whole genome shotgun (WGS) entry which is preliminary data.</text>
</comment>
<dbReference type="GO" id="GO:0005737">
    <property type="term" value="C:cytoplasm"/>
    <property type="evidence" value="ECO:0007669"/>
    <property type="project" value="TreeGrafter"/>
</dbReference>
<feature type="domain" description="Toprim" evidence="14">
    <location>
        <begin position="267"/>
        <end position="349"/>
    </location>
</feature>
<organism evidence="15 16">
    <name type="scientific">Marinobacter salsuginis</name>
    <dbReference type="NCBI Taxonomy" id="418719"/>
    <lineage>
        <taxon>Bacteria</taxon>
        <taxon>Pseudomonadati</taxon>
        <taxon>Pseudomonadota</taxon>
        <taxon>Gammaproteobacteria</taxon>
        <taxon>Pseudomonadales</taxon>
        <taxon>Marinobacteraceae</taxon>
        <taxon>Marinobacter</taxon>
    </lineage>
</organism>
<dbReference type="Gene3D" id="3.40.1360.10">
    <property type="match status" value="1"/>
</dbReference>
<dbReference type="GO" id="GO:0000428">
    <property type="term" value="C:DNA-directed RNA polymerase complex"/>
    <property type="evidence" value="ECO:0007669"/>
    <property type="project" value="UniProtKB-KW"/>
</dbReference>
<keyword evidence="7" id="KW-0863">Zinc-finger</keyword>
<dbReference type="SUPFAM" id="SSF57783">
    <property type="entry name" value="Zinc beta-ribbon"/>
    <property type="match status" value="1"/>
</dbReference>
<dbReference type="Pfam" id="PF01807">
    <property type="entry name" value="Zn_ribbon_DnaG"/>
    <property type="match status" value="1"/>
</dbReference>
<dbReference type="InterPro" id="IPR019475">
    <property type="entry name" value="DNA_primase_DnaB-bd"/>
</dbReference>
<keyword evidence="8" id="KW-0862">Zinc</keyword>
<dbReference type="GO" id="GO:1990077">
    <property type="term" value="C:primosome complex"/>
    <property type="evidence" value="ECO:0007669"/>
    <property type="project" value="UniProtKB-KW"/>
</dbReference>
<dbReference type="Gene3D" id="1.20.50.20">
    <property type="entry name" value="DnaG, RNA polymerase domain, helical bundle"/>
    <property type="match status" value="1"/>
</dbReference>
<keyword evidence="5 12" id="KW-0235">DNA replication</keyword>
<gene>
    <name evidence="12" type="primary">dnaG</name>
    <name evidence="15" type="ORF">MSSD14B_23300</name>
</gene>
<dbReference type="SMART" id="SM00400">
    <property type="entry name" value="ZnF_CHCC"/>
    <property type="match status" value="1"/>
</dbReference>
<protein>
    <recommendedName>
        <fullName evidence="12">DNA primase</fullName>
        <ecNumber evidence="12">2.7.7.101</ecNumber>
    </recommendedName>
</protein>
<dbReference type="SMART" id="SM00493">
    <property type="entry name" value="TOPRIM"/>
    <property type="match status" value="1"/>
</dbReference>
<dbReference type="PANTHER" id="PTHR30313">
    <property type="entry name" value="DNA PRIMASE"/>
    <property type="match status" value="1"/>
</dbReference>
<sequence>MAKKGKLVSDAFISELLDRVDIVKVIDSRLGGKLKKDGANYKCQCPFHDEDTPSFVVSDKKQIFTCFGGCFGGKGSNAINFVKAFDQVSFPEAIKRLCEEVGMEPPFDNEENLDPKAERKQKIFAALSDAKDLYQGFLRDPKYRDRAVEYLKTRGFTGEVAKEFGIGVAPNEWAITMKRLSQKHGTDVLKDAGLVSEKNGRKHDMFHDRIIFPINDQRGRVIGFGGRRLNDESSAPKYINSPETLVFRKSNELYNFDKAQNAARRAGKLYIVEGYTDVIAHAQFGIHNTVAPLGTAFTDGQLSKVLTVTSDPVMCFDGDRAGRQAAWKAMMMSLPHLNDGIRMQFLFFPEGQDPDTLLRAEGVDAYQARLEDAMPLSRFVITELTNRYGNDTPEAKASIASEAANVISKMPHGIYREVMLKATAQAIDLPEQRLVDAMLKQHPQATVTPSHPTKGRPNPEPVQQNASKTPAPTASANPASKPGSHFTGGGLIPGMLTPKVGSAPRFQQFQARHEKEINTLRSTGDVEGFTRKAVKAELTASRGAVNARYLADNLTKTIESFVGQDSAKDMAPKIRNYTLAATQEFNKRLAEQENGVKQTMKPGNGPSQGMGMSR</sequence>
<evidence type="ECO:0000256" key="11">
    <source>
        <dbReference type="ARBA" id="ARBA00023163"/>
    </source>
</evidence>
<evidence type="ECO:0000256" key="10">
    <source>
        <dbReference type="ARBA" id="ARBA00023125"/>
    </source>
</evidence>
<keyword evidence="4 12" id="KW-0548">Nucleotidyltransferase</keyword>
<evidence type="ECO:0000313" key="15">
    <source>
        <dbReference type="EMBL" id="GBO88662.1"/>
    </source>
</evidence>
<feature type="compositionally biased region" description="Low complexity" evidence="13">
    <location>
        <begin position="465"/>
        <end position="482"/>
    </location>
</feature>
<evidence type="ECO:0000256" key="1">
    <source>
        <dbReference type="ARBA" id="ARBA00022478"/>
    </source>
</evidence>
<dbReference type="GO" id="GO:0003677">
    <property type="term" value="F:DNA binding"/>
    <property type="evidence" value="ECO:0007669"/>
    <property type="project" value="UniProtKB-KW"/>
</dbReference>
<dbReference type="InterPro" id="IPR006295">
    <property type="entry name" value="DNA_primase_DnaG"/>
</dbReference>
<evidence type="ECO:0000313" key="16">
    <source>
        <dbReference type="Proteomes" id="UP000387223"/>
    </source>
</evidence>
<dbReference type="RefSeq" id="WP_153637275.1">
    <property type="nucleotide sequence ID" value="NZ_BGZI01000015.1"/>
</dbReference>
<dbReference type="InterPro" id="IPR034151">
    <property type="entry name" value="TOPRIM_DnaG_bac"/>
</dbReference>
<dbReference type="InterPro" id="IPR002694">
    <property type="entry name" value="Znf_CHC2"/>
</dbReference>
<keyword evidence="10 12" id="KW-0238">DNA-binding</keyword>
<dbReference type="InterPro" id="IPR050219">
    <property type="entry name" value="DnaG_primase"/>
</dbReference>
<dbReference type="GO" id="GO:0008270">
    <property type="term" value="F:zinc ion binding"/>
    <property type="evidence" value="ECO:0007669"/>
    <property type="project" value="UniProtKB-KW"/>
</dbReference>
<evidence type="ECO:0000256" key="7">
    <source>
        <dbReference type="ARBA" id="ARBA00022771"/>
    </source>
</evidence>
<evidence type="ECO:0000256" key="4">
    <source>
        <dbReference type="ARBA" id="ARBA00022695"/>
    </source>
</evidence>
<dbReference type="EMBL" id="BGZI01000015">
    <property type="protein sequence ID" value="GBO88662.1"/>
    <property type="molecule type" value="Genomic_DNA"/>
</dbReference>
<reference evidence="15 16" key="1">
    <citation type="journal article" date="2019" name="J. Gen. Appl. Microbiol.">
        <title>Aerobic degradation of cis-dichloroethene by the marine bacterium Marinobacter salsuginis strain 5N-3.</title>
        <authorList>
            <person name="Inoue Y."/>
            <person name="Fukunaga Y."/>
            <person name="Katsumata H."/>
            <person name="Ohji S."/>
            <person name="Hosoyama A."/>
            <person name="Mori K."/>
            <person name="Ando K."/>
        </authorList>
    </citation>
    <scope>NUCLEOTIDE SEQUENCE [LARGE SCALE GENOMIC DNA]</scope>
    <source>
        <strain evidence="15 16">NBRC 109114</strain>
    </source>
</reference>
<dbReference type="Pfam" id="PF13155">
    <property type="entry name" value="Toprim_2"/>
    <property type="match status" value="1"/>
</dbReference>
<evidence type="ECO:0000259" key="14">
    <source>
        <dbReference type="PROSITE" id="PS50880"/>
    </source>
</evidence>
<dbReference type="InterPro" id="IPR036977">
    <property type="entry name" value="DNA_primase_Znf_CHC2"/>
</dbReference>
<name>A0A5M3Q0Q5_9GAMM</name>
<comment type="function">
    <text evidence="12">RNA polymerase that catalyzes the synthesis of short RNA molecules used as primers for DNA polymerase during DNA replication.</text>
</comment>
<dbReference type="Pfam" id="PF10410">
    <property type="entry name" value="DnaB_bind"/>
    <property type="match status" value="1"/>
</dbReference>